<proteinExistence type="inferred from homology"/>
<evidence type="ECO:0000313" key="5">
    <source>
        <dbReference type="EMBL" id="KGR89349.1"/>
    </source>
</evidence>
<dbReference type="Proteomes" id="UP000030595">
    <property type="component" value="Unassembled WGS sequence"/>
</dbReference>
<feature type="domain" description="Gfo/Idh/MocA-like oxidoreductase N-terminal" evidence="3">
    <location>
        <begin position="3"/>
        <end position="116"/>
    </location>
</feature>
<dbReference type="SUPFAM" id="SSF55347">
    <property type="entry name" value="Glyceraldehyde-3-phosphate dehydrogenase-like, C-terminal domain"/>
    <property type="match status" value="1"/>
</dbReference>
<name>A0A0A3IX60_9BACL</name>
<dbReference type="eggNOG" id="COG0673">
    <property type="taxonomic scope" value="Bacteria"/>
</dbReference>
<comment type="caution">
    <text evidence="5">The sequence shown here is derived from an EMBL/GenBank/DDBJ whole genome shotgun (WGS) entry which is preliminary data.</text>
</comment>
<dbReference type="SUPFAM" id="SSF51735">
    <property type="entry name" value="NAD(P)-binding Rossmann-fold domains"/>
    <property type="match status" value="1"/>
</dbReference>
<dbReference type="AlphaFoldDB" id="A0A0A3IX60"/>
<organism evidence="5 6">
    <name type="scientific">Ureibacillus massiliensis 4400831 = CIP 108448 = CCUG 49529</name>
    <dbReference type="NCBI Taxonomy" id="1211035"/>
    <lineage>
        <taxon>Bacteria</taxon>
        <taxon>Bacillati</taxon>
        <taxon>Bacillota</taxon>
        <taxon>Bacilli</taxon>
        <taxon>Bacillales</taxon>
        <taxon>Caryophanaceae</taxon>
        <taxon>Ureibacillus</taxon>
    </lineage>
</organism>
<dbReference type="GO" id="GO:0016491">
    <property type="term" value="F:oxidoreductase activity"/>
    <property type="evidence" value="ECO:0007669"/>
    <property type="project" value="UniProtKB-KW"/>
</dbReference>
<keyword evidence="2" id="KW-0560">Oxidoreductase</keyword>
<sequence length="324" mass="37262">MSNWGILGASNIAYEQFLPAVNKVETAFLKAIASKSPNKIARFGIEHVYETYEELLQSPTIDVVYIPLPNALHAQFVQLALKHGKHVLVEKPATISLKEMQEIASIVNQTERVVLEAFMYQYHAQHQKMRELLPRVGEIQEIKAHFSWLLEDEKDIRLNEQLGGGALYDVGCYCMHAITQLVGYKPKRIFMTSPQEKSVDETSHIIMYDENNTLASFTCSMRMPFENYYMVYGTKGVLKVEHSFRPDLSPDGKGIVTLLDQNENILEQHHYYDEPYVKQIEYMEKCISQEASSNAMLQSSLEMAKYIEFAYRSRQKGEWVQVEG</sequence>
<feature type="domain" description="GFO/IDH/MocA-like oxidoreductase" evidence="4">
    <location>
        <begin position="127"/>
        <end position="238"/>
    </location>
</feature>
<dbReference type="GO" id="GO:0000166">
    <property type="term" value="F:nucleotide binding"/>
    <property type="evidence" value="ECO:0007669"/>
    <property type="project" value="InterPro"/>
</dbReference>
<dbReference type="InterPro" id="IPR000683">
    <property type="entry name" value="Gfo/Idh/MocA-like_OxRdtase_N"/>
</dbReference>
<evidence type="ECO:0000259" key="3">
    <source>
        <dbReference type="Pfam" id="PF01408"/>
    </source>
</evidence>
<dbReference type="PANTHER" id="PTHR22604">
    <property type="entry name" value="OXIDOREDUCTASES"/>
    <property type="match status" value="1"/>
</dbReference>
<dbReference type="Pfam" id="PF01408">
    <property type="entry name" value="GFO_IDH_MocA"/>
    <property type="match status" value="1"/>
</dbReference>
<dbReference type="InterPro" id="IPR050984">
    <property type="entry name" value="Gfo/Idh/MocA_domain"/>
</dbReference>
<dbReference type="OrthoDB" id="9815825at2"/>
<dbReference type="EMBL" id="JPVQ01000049">
    <property type="protein sequence ID" value="KGR89349.1"/>
    <property type="molecule type" value="Genomic_DNA"/>
</dbReference>
<gene>
    <name evidence="5" type="ORF">CD30_17200</name>
</gene>
<dbReference type="Gene3D" id="3.30.360.10">
    <property type="entry name" value="Dihydrodipicolinate Reductase, domain 2"/>
    <property type="match status" value="1"/>
</dbReference>
<evidence type="ECO:0000313" key="6">
    <source>
        <dbReference type="Proteomes" id="UP000030595"/>
    </source>
</evidence>
<accession>A0A0A3IX60</accession>
<dbReference type="Gene3D" id="3.40.50.720">
    <property type="entry name" value="NAD(P)-binding Rossmann-like Domain"/>
    <property type="match status" value="1"/>
</dbReference>
<evidence type="ECO:0000256" key="1">
    <source>
        <dbReference type="ARBA" id="ARBA00010928"/>
    </source>
</evidence>
<dbReference type="Pfam" id="PF22725">
    <property type="entry name" value="GFO_IDH_MocA_C3"/>
    <property type="match status" value="1"/>
</dbReference>
<dbReference type="InterPro" id="IPR055170">
    <property type="entry name" value="GFO_IDH_MocA-like_dom"/>
</dbReference>
<keyword evidence="6" id="KW-1185">Reference proteome</keyword>
<dbReference type="RefSeq" id="WP_036179391.1">
    <property type="nucleotide sequence ID" value="NZ_AVCZ01000049.1"/>
</dbReference>
<dbReference type="PANTHER" id="PTHR22604:SF105">
    <property type="entry name" value="TRANS-1,2-DIHYDROBENZENE-1,2-DIOL DEHYDROGENASE"/>
    <property type="match status" value="1"/>
</dbReference>
<evidence type="ECO:0000259" key="4">
    <source>
        <dbReference type="Pfam" id="PF22725"/>
    </source>
</evidence>
<comment type="similarity">
    <text evidence="1">Belongs to the Gfo/Idh/MocA family.</text>
</comment>
<dbReference type="InterPro" id="IPR036291">
    <property type="entry name" value="NAD(P)-bd_dom_sf"/>
</dbReference>
<reference evidence="5 6" key="1">
    <citation type="submission" date="2014-02" db="EMBL/GenBank/DDBJ databases">
        <title>Draft genome sequence of Lysinibacillus massiliensis CCUG 49529.</title>
        <authorList>
            <person name="Zhang F."/>
            <person name="Wang G."/>
            <person name="Zhang L."/>
        </authorList>
    </citation>
    <scope>NUCLEOTIDE SEQUENCE [LARGE SCALE GENOMIC DNA]</scope>
    <source>
        <strain evidence="5 6">CCUG 49529</strain>
    </source>
</reference>
<evidence type="ECO:0000256" key="2">
    <source>
        <dbReference type="ARBA" id="ARBA00023002"/>
    </source>
</evidence>
<protein>
    <submittedName>
        <fullName evidence="5">Oxidoreductase</fullName>
    </submittedName>
</protein>